<feature type="transmembrane region" description="Helical" evidence="10">
    <location>
        <begin position="196"/>
        <end position="220"/>
    </location>
</feature>
<comment type="caution">
    <text evidence="12">The sequence shown here is derived from an EMBL/GenBank/DDBJ whole genome shotgun (WGS) entry which is preliminary data.</text>
</comment>
<dbReference type="GO" id="GO:0005886">
    <property type="term" value="C:plasma membrane"/>
    <property type="evidence" value="ECO:0007669"/>
    <property type="project" value="UniProtKB-SubCell"/>
</dbReference>
<dbReference type="PRINTS" id="PR00237">
    <property type="entry name" value="GPCRRHODOPSN"/>
</dbReference>
<dbReference type="PANTHER" id="PTHR24230:SF158">
    <property type="entry name" value="G-PROTEIN COUPLED RECEPTORS FAMILY 1 PROFILE DOMAIN-CONTAINING PROTEIN"/>
    <property type="match status" value="1"/>
</dbReference>
<dbReference type="EMBL" id="UYJE01009889">
    <property type="protein sequence ID" value="VDI77822.1"/>
    <property type="molecule type" value="Genomic_DNA"/>
</dbReference>
<keyword evidence="4 10" id="KW-1133">Transmembrane helix</keyword>
<name>A0A8B6HEP6_MYTGA</name>
<keyword evidence="8 9" id="KW-0807">Transducer</keyword>
<feature type="transmembrane region" description="Helical" evidence="10">
    <location>
        <begin position="143"/>
        <end position="166"/>
    </location>
</feature>
<comment type="subcellular location">
    <subcellularLocation>
        <location evidence="1">Cell membrane</location>
        <topology evidence="1">Multi-pass membrane protein</topology>
    </subcellularLocation>
</comment>
<evidence type="ECO:0000313" key="13">
    <source>
        <dbReference type="Proteomes" id="UP000596742"/>
    </source>
</evidence>
<feature type="non-terminal residue" evidence="12">
    <location>
        <position position="309"/>
    </location>
</feature>
<keyword evidence="5 9" id="KW-0297">G-protein coupled receptor</keyword>
<feature type="transmembrane region" description="Helical" evidence="10">
    <location>
        <begin position="28"/>
        <end position="52"/>
    </location>
</feature>
<evidence type="ECO:0000256" key="1">
    <source>
        <dbReference type="ARBA" id="ARBA00004651"/>
    </source>
</evidence>
<dbReference type="GO" id="GO:0007218">
    <property type="term" value="P:neuropeptide signaling pathway"/>
    <property type="evidence" value="ECO:0007669"/>
    <property type="project" value="TreeGrafter"/>
</dbReference>
<evidence type="ECO:0000256" key="6">
    <source>
        <dbReference type="ARBA" id="ARBA00023136"/>
    </source>
</evidence>
<evidence type="ECO:0000256" key="5">
    <source>
        <dbReference type="ARBA" id="ARBA00023040"/>
    </source>
</evidence>
<evidence type="ECO:0000256" key="4">
    <source>
        <dbReference type="ARBA" id="ARBA00022989"/>
    </source>
</evidence>
<dbReference type="InterPro" id="IPR000276">
    <property type="entry name" value="GPCR_Rhodpsn"/>
</dbReference>
<dbReference type="Proteomes" id="UP000596742">
    <property type="component" value="Unassembled WGS sequence"/>
</dbReference>
<keyword evidence="2" id="KW-1003">Cell membrane</keyword>
<keyword evidence="6 10" id="KW-0472">Membrane</keyword>
<evidence type="ECO:0000313" key="12">
    <source>
        <dbReference type="EMBL" id="VDI77822.1"/>
    </source>
</evidence>
<comment type="similarity">
    <text evidence="9">Belongs to the G-protein coupled receptor 1 family.</text>
</comment>
<keyword evidence="13" id="KW-1185">Reference proteome</keyword>
<keyword evidence="7 9" id="KW-0675">Receptor</keyword>
<reference evidence="12" key="1">
    <citation type="submission" date="2018-11" db="EMBL/GenBank/DDBJ databases">
        <authorList>
            <person name="Alioto T."/>
            <person name="Alioto T."/>
        </authorList>
    </citation>
    <scope>NUCLEOTIDE SEQUENCE</scope>
</reference>
<dbReference type="InterPro" id="IPR017452">
    <property type="entry name" value="GPCR_Rhodpsn_7TM"/>
</dbReference>
<gene>
    <name evidence="12" type="ORF">MGAL_10B088293</name>
</gene>
<evidence type="ECO:0000256" key="8">
    <source>
        <dbReference type="ARBA" id="ARBA00023224"/>
    </source>
</evidence>
<feature type="transmembrane region" description="Helical" evidence="10">
    <location>
        <begin position="286"/>
        <end position="308"/>
    </location>
</feature>
<dbReference type="PROSITE" id="PS00237">
    <property type="entry name" value="G_PROTEIN_RECEP_F1_1"/>
    <property type="match status" value="1"/>
</dbReference>
<dbReference type="Gene3D" id="1.20.1070.10">
    <property type="entry name" value="Rhodopsin 7-helix transmembrane proteins"/>
    <property type="match status" value="1"/>
</dbReference>
<dbReference type="PANTHER" id="PTHR24230">
    <property type="entry name" value="G-PROTEIN COUPLED RECEPTOR"/>
    <property type="match status" value="1"/>
</dbReference>
<dbReference type="CDD" id="cd00637">
    <property type="entry name" value="7tm_classA_rhodopsin-like"/>
    <property type="match status" value="1"/>
</dbReference>
<evidence type="ECO:0000256" key="9">
    <source>
        <dbReference type="RuleBase" id="RU000688"/>
    </source>
</evidence>
<evidence type="ECO:0000256" key="10">
    <source>
        <dbReference type="SAM" id="Phobius"/>
    </source>
</evidence>
<keyword evidence="3 9" id="KW-0812">Transmembrane</keyword>
<organism evidence="12 13">
    <name type="scientific">Mytilus galloprovincialis</name>
    <name type="common">Mediterranean mussel</name>
    <dbReference type="NCBI Taxonomy" id="29158"/>
    <lineage>
        <taxon>Eukaryota</taxon>
        <taxon>Metazoa</taxon>
        <taxon>Spiralia</taxon>
        <taxon>Lophotrochozoa</taxon>
        <taxon>Mollusca</taxon>
        <taxon>Bivalvia</taxon>
        <taxon>Autobranchia</taxon>
        <taxon>Pteriomorphia</taxon>
        <taxon>Mytilida</taxon>
        <taxon>Mytiloidea</taxon>
        <taxon>Mytilidae</taxon>
        <taxon>Mytilinae</taxon>
        <taxon>Mytilus</taxon>
    </lineage>
</organism>
<feature type="transmembrane region" description="Helical" evidence="10">
    <location>
        <begin position="64"/>
        <end position="82"/>
    </location>
</feature>
<dbReference type="Pfam" id="PF00001">
    <property type="entry name" value="7tm_1"/>
    <property type="match status" value="1"/>
</dbReference>
<dbReference type="AlphaFoldDB" id="A0A8B6HEP6"/>
<evidence type="ECO:0000259" key="11">
    <source>
        <dbReference type="PROSITE" id="PS50262"/>
    </source>
</evidence>
<dbReference type="OrthoDB" id="6157309at2759"/>
<evidence type="ECO:0000256" key="2">
    <source>
        <dbReference type="ARBA" id="ARBA00022475"/>
    </source>
</evidence>
<accession>A0A8B6HEP6</accession>
<feature type="transmembrane region" description="Helical" evidence="10">
    <location>
        <begin position="102"/>
        <end position="122"/>
    </location>
</feature>
<sequence>MSSNGTNGTRTSLSEIEYEEFLDNCIPATIFLIFLSVVGTIGNIHTILVYMLSPIISNYSVRVLIIWIASIDLTACIFGMPFENFVMRYNYTFASAGACKFFKFLSHISTGASTLLLTAIAIERYKIVVKNSPILITNSQRSNAISAFLLVLSVILSIPAVVFYGLNENKTKILGLSGMDCRILLEYQNIHNAGGYYSIVGSIGLVCVVVCIVSYGRILYEICTQKEWRKSLREKSNSSSISPSNIRSGVAQVTSSIQNEELQISELQTGCVDRTKKKSTNSSHNLGNAIQLTISLVIATAVSLIGYLV</sequence>
<protein>
    <recommendedName>
        <fullName evidence="11">G-protein coupled receptors family 1 profile domain-containing protein</fullName>
    </recommendedName>
</protein>
<evidence type="ECO:0000256" key="3">
    <source>
        <dbReference type="ARBA" id="ARBA00022692"/>
    </source>
</evidence>
<evidence type="ECO:0000256" key="7">
    <source>
        <dbReference type="ARBA" id="ARBA00023170"/>
    </source>
</evidence>
<feature type="domain" description="G-protein coupled receptors family 1 profile" evidence="11">
    <location>
        <begin position="42"/>
        <end position="309"/>
    </location>
</feature>
<proteinExistence type="inferred from homology"/>
<dbReference type="SUPFAM" id="SSF81321">
    <property type="entry name" value="Family A G protein-coupled receptor-like"/>
    <property type="match status" value="1"/>
</dbReference>
<dbReference type="PROSITE" id="PS50262">
    <property type="entry name" value="G_PROTEIN_RECEP_F1_2"/>
    <property type="match status" value="1"/>
</dbReference>
<dbReference type="GO" id="GO:0008528">
    <property type="term" value="F:G protein-coupled peptide receptor activity"/>
    <property type="evidence" value="ECO:0007669"/>
    <property type="project" value="TreeGrafter"/>
</dbReference>